<dbReference type="NCBIfam" id="TIGR01511">
    <property type="entry name" value="ATPase-IB1_Cu"/>
    <property type="match status" value="1"/>
</dbReference>
<evidence type="ECO:0000256" key="7">
    <source>
        <dbReference type="ARBA" id="ARBA00022741"/>
    </source>
</evidence>
<evidence type="ECO:0000256" key="13">
    <source>
        <dbReference type="ARBA" id="ARBA00023008"/>
    </source>
</evidence>
<dbReference type="InterPro" id="IPR059000">
    <property type="entry name" value="ATPase_P-type_domA"/>
</dbReference>
<reference evidence="20" key="1">
    <citation type="journal article" date="2021" name="PeerJ">
        <title>Extensive microbial diversity within the chicken gut microbiome revealed by metagenomics and culture.</title>
        <authorList>
            <person name="Gilroy R."/>
            <person name="Ravi A."/>
            <person name="Getino M."/>
            <person name="Pursley I."/>
            <person name="Horton D.L."/>
            <person name="Alikhan N.F."/>
            <person name="Baker D."/>
            <person name="Gharbi K."/>
            <person name="Hall N."/>
            <person name="Watson M."/>
            <person name="Adriaenssens E.M."/>
            <person name="Foster-Nyarko E."/>
            <person name="Jarju S."/>
            <person name="Secka A."/>
            <person name="Antonio M."/>
            <person name="Oren A."/>
            <person name="Chaudhuri R.R."/>
            <person name="La Ragione R."/>
            <person name="Hildebrand F."/>
            <person name="Pallen M.J."/>
        </authorList>
    </citation>
    <scope>NUCLEOTIDE SEQUENCE</scope>
    <source>
        <strain evidence="20">ChiGjej6B6-14162</strain>
    </source>
</reference>
<dbReference type="PANTHER" id="PTHR43520:SF8">
    <property type="entry name" value="P-TYPE CU(+) TRANSPORTER"/>
    <property type="match status" value="1"/>
</dbReference>
<keyword evidence="10" id="KW-0460">Magnesium</keyword>
<dbReference type="InterPro" id="IPR001757">
    <property type="entry name" value="P_typ_ATPase"/>
</dbReference>
<feature type="transmembrane region" description="Helical" evidence="18">
    <location>
        <begin position="685"/>
        <end position="707"/>
    </location>
</feature>
<organism evidence="20 21">
    <name type="scientific">Candidatus Parabacteroides intestinipullorum</name>
    <dbReference type="NCBI Taxonomy" id="2838723"/>
    <lineage>
        <taxon>Bacteria</taxon>
        <taxon>Pseudomonadati</taxon>
        <taxon>Bacteroidota</taxon>
        <taxon>Bacteroidia</taxon>
        <taxon>Bacteroidales</taxon>
        <taxon>Tannerellaceae</taxon>
        <taxon>Parabacteroides</taxon>
    </lineage>
</organism>
<keyword evidence="18" id="KW-1003">Cell membrane</keyword>
<dbReference type="GO" id="GO:0055070">
    <property type="term" value="P:copper ion homeostasis"/>
    <property type="evidence" value="ECO:0007669"/>
    <property type="project" value="TreeGrafter"/>
</dbReference>
<evidence type="ECO:0000256" key="18">
    <source>
        <dbReference type="RuleBase" id="RU362081"/>
    </source>
</evidence>
<comment type="subcellular location">
    <subcellularLocation>
        <location evidence="18">Cell membrane</location>
    </subcellularLocation>
    <subcellularLocation>
        <location evidence="1">Endomembrane system</location>
        <topology evidence="1">Multi-pass membrane protein</topology>
    </subcellularLocation>
</comment>
<keyword evidence="6" id="KW-0677">Repeat</keyword>
<dbReference type="GO" id="GO:0012505">
    <property type="term" value="C:endomembrane system"/>
    <property type="evidence" value="ECO:0007669"/>
    <property type="project" value="UniProtKB-SubCell"/>
</dbReference>
<evidence type="ECO:0000256" key="3">
    <source>
        <dbReference type="ARBA" id="ARBA00022448"/>
    </source>
</evidence>
<dbReference type="NCBIfam" id="TIGR01525">
    <property type="entry name" value="ATPase-IB_hvy"/>
    <property type="match status" value="1"/>
</dbReference>
<evidence type="ECO:0000256" key="17">
    <source>
        <dbReference type="ARBA" id="ARBA00047424"/>
    </source>
</evidence>
<keyword evidence="9 18" id="KW-0067">ATP-binding</keyword>
<dbReference type="AlphaFoldDB" id="A0A9D2BGY7"/>
<comment type="catalytic activity">
    <reaction evidence="17">
        <text>Cu(2+)(in) + ATP + H2O = Cu(2+)(out) + ADP + phosphate + H(+)</text>
        <dbReference type="Rhea" id="RHEA:10376"/>
        <dbReference type="ChEBI" id="CHEBI:15377"/>
        <dbReference type="ChEBI" id="CHEBI:15378"/>
        <dbReference type="ChEBI" id="CHEBI:29036"/>
        <dbReference type="ChEBI" id="CHEBI:30616"/>
        <dbReference type="ChEBI" id="CHEBI:43474"/>
        <dbReference type="ChEBI" id="CHEBI:456216"/>
        <dbReference type="EC" id="7.2.2.9"/>
    </reaction>
</comment>
<dbReference type="SFLD" id="SFLDS00003">
    <property type="entry name" value="Haloacid_Dehalogenase"/>
    <property type="match status" value="1"/>
</dbReference>
<feature type="domain" description="HMA" evidence="19">
    <location>
        <begin position="5"/>
        <end position="71"/>
    </location>
</feature>
<dbReference type="Pfam" id="PF00122">
    <property type="entry name" value="E1-E2_ATPase"/>
    <property type="match status" value="1"/>
</dbReference>
<dbReference type="InterPro" id="IPR023214">
    <property type="entry name" value="HAD_sf"/>
</dbReference>
<dbReference type="EMBL" id="DXEL01000085">
    <property type="protein sequence ID" value="HIX75806.1"/>
    <property type="molecule type" value="Genomic_DNA"/>
</dbReference>
<name>A0A9D2BGY7_9BACT</name>
<dbReference type="PROSITE" id="PS00154">
    <property type="entry name" value="ATPASE_E1_E2"/>
    <property type="match status" value="1"/>
</dbReference>
<dbReference type="PRINTS" id="PR00943">
    <property type="entry name" value="CUATPASE"/>
</dbReference>
<dbReference type="Gene3D" id="3.40.50.1000">
    <property type="entry name" value="HAD superfamily/HAD-like"/>
    <property type="match status" value="1"/>
</dbReference>
<dbReference type="PROSITE" id="PS01047">
    <property type="entry name" value="HMA_1"/>
    <property type="match status" value="2"/>
</dbReference>
<dbReference type="InterPro" id="IPR023298">
    <property type="entry name" value="ATPase_P-typ_TM_dom_sf"/>
</dbReference>
<dbReference type="SFLD" id="SFLDF00027">
    <property type="entry name" value="p-type_atpase"/>
    <property type="match status" value="1"/>
</dbReference>
<feature type="transmembrane region" description="Helical" evidence="18">
    <location>
        <begin position="187"/>
        <end position="206"/>
    </location>
</feature>
<dbReference type="Pfam" id="PF00702">
    <property type="entry name" value="Hydrolase"/>
    <property type="match status" value="1"/>
</dbReference>
<evidence type="ECO:0000256" key="15">
    <source>
        <dbReference type="ARBA" id="ARBA00023136"/>
    </source>
</evidence>
<feature type="transmembrane region" description="Helical" evidence="18">
    <location>
        <begin position="119"/>
        <end position="136"/>
    </location>
</feature>
<keyword evidence="13" id="KW-0186">Copper</keyword>
<gene>
    <name evidence="20" type="ORF">H9977_12355</name>
</gene>
<evidence type="ECO:0000313" key="20">
    <source>
        <dbReference type="EMBL" id="HIX75806.1"/>
    </source>
</evidence>
<evidence type="ECO:0000256" key="14">
    <source>
        <dbReference type="ARBA" id="ARBA00023065"/>
    </source>
</evidence>
<dbReference type="NCBIfam" id="TIGR00003">
    <property type="entry name" value="copper ion binding protein"/>
    <property type="match status" value="2"/>
</dbReference>
<dbReference type="InterPro" id="IPR036412">
    <property type="entry name" value="HAD-like_sf"/>
</dbReference>
<dbReference type="NCBIfam" id="TIGR01494">
    <property type="entry name" value="ATPase_P-type"/>
    <property type="match status" value="1"/>
</dbReference>
<dbReference type="InterPro" id="IPR008250">
    <property type="entry name" value="ATPase_P-typ_transduc_dom_A_sf"/>
</dbReference>
<keyword evidence="4 18" id="KW-0812">Transmembrane</keyword>
<evidence type="ECO:0000256" key="10">
    <source>
        <dbReference type="ARBA" id="ARBA00022842"/>
    </source>
</evidence>
<dbReference type="SUPFAM" id="SSF56784">
    <property type="entry name" value="HAD-like"/>
    <property type="match status" value="1"/>
</dbReference>
<dbReference type="CDD" id="cd00371">
    <property type="entry name" value="HMA"/>
    <property type="match status" value="2"/>
</dbReference>
<keyword evidence="14" id="KW-0406">Ion transport</keyword>
<keyword evidence="8" id="KW-0187">Copper transport</keyword>
<accession>A0A9D2BGY7</accession>
<dbReference type="Gene3D" id="2.70.150.10">
    <property type="entry name" value="Calcium-transporting ATPase, cytoplasmic transduction domain A"/>
    <property type="match status" value="1"/>
</dbReference>
<dbReference type="EC" id="7.2.2.9" evidence="16"/>
<feature type="transmembrane region" description="Helical" evidence="18">
    <location>
        <begin position="345"/>
        <end position="367"/>
    </location>
</feature>
<dbReference type="SUPFAM" id="SSF81653">
    <property type="entry name" value="Calcium ATPase, transduction domain A"/>
    <property type="match status" value="1"/>
</dbReference>
<keyword evidence="15 18" id="KW-0472">Membrane</keyword>
<evidence type="ECO:0000256" key="9">
    <source>
        <dbReference type="ARBA" id="ARBA00022840"/>
    </source>
</evidence>
<dbReference type="GO" id="GO:0016887">
    <property type="term" value="F:ATP hydrolysis activity"/>
    <property type="evidence" value="ECO:0007669"/>
    <property type="project" value="InterPro"/>
</dbReference>
<dbReference type="Gene3D" id="3.30.70.100">
    <property type="match status" value="2"/>
</dbReference>
<evidence type="ECO:0000313" key="21">
    <source>
        <dbReference type="Proteomes" id="UP000886740"/>
    </source>
</evidence>
<keyword evidence="3" id="KW-0813">Transport</keyword>
<feature type="transmembrane region" description="Helical" evidence="18">
    <location>
        <begin position="379"/>
        <end position="405"/>
    </location>
</feature>
<comment type="similarity">
    <text evidence="2 18">Belongs to the cation transport ATPase (P-type) (TC 3.A.3) family. Type IB subfamily.</text>
</comment>
<protein>
    <recommendedName>
        <fullName evidence="16">P-type Cu(2+) transporter</fullName>
        <ecNumber evidence="16">7.2.2.9</ecNumber>
    </recommendedName>
</protein>
<dbReference type="InterPro" id="IPR006121">
    <property type="entry name" value="HMA_dom"/>
</dbReference>
<evidence type="ECO:0000256" key="11">
    <source>
        <dbReference type="ARBA" id="ARBA00022967"/>
    </source>
</evidence>
<dbReference type="CDD" id="cd02094">
    <property type="entry name" value="P-type_ATPase_Cu-like"/>
    <property type="match status" value="1"/>
</dbReference>
<dbReference type="SUPFAM" id="SSF81665">
    <property type="entry name" value="Calcium ATPase, transmembrane domain M"/>
    <property type="match status" value="1"/>
</dbReference>
<dbReference type="InterPro" id="IPR006122">
    <property type="entry name" value="HMA_Cu_ion-bd"/>
</dbReference>
<evidence type="ECO:0000256" key="6">
    <source>
        <dbReference type="ARBA" id="ARBA00022737"/>
    </source>
</evidence>
<evidence type="ECO:0000256" key="4">
    <source>
        <dbReference type="ARBA" id="ARBA00022692"/>
    </source>
</evidence>
<dbReference type="GO" id="GO:0005524">
    <property type="term" value="F:ATP binding"/>
    <property type="evidence" value="ECO:0007669"/>
    <property type="project" value="UniProtKB-UniRule"/>
</dbReference>
<dbReference type="InterPro" id="IPR044492">
    <property type="entry name" value="P_typ_ATPase_HD_dom"/>
</dbReference>
<keyword evidence="5 18" id="KW-0479">Metal-binding</keyword>
<evidence type="ECO:0000256" key="5">
    <source>
        <dbReference type="ARBA" id="ARBA00022723"/>
    </source>
</evidence>
<dbReference type="GO" id="GO:0005507">
    <property type="term" value="F:copper ion binding"/>
    <property type="evidence" value="ECO:0007669"/>
    <property type="project" value="InterPro"/>
</dbReference>
<proteinExistence type="inferred from homology"/>
<feature type="transmembrane region" description="Helical" evidence="18">
    <location>
        <begin position="97"/>
        <end position="113"/>
    </location>
</feature>
<dbReference type="InterPro" id="IPR036163">
    <property type="entry name" value="HMA_dom_sf"/>
</dbReference>
<dbReference type="GO" id="GO:0005886">
    <property type="term" value="C:plasma membrane"/>
    <property type="evidence" value="ECO:0007669"/>
    <property type="project" value="UniProtKB-SubCell"/>
</dbReference>
<evidence type="ECO:0000256" key="8">
    <source>
        <dbReference type="ARBA" id="ARBA00022796"/>
    </source>
</evidence>
<evidence type="ECO:0000256" key="16">
    <source>
        <dbReference type="ARBA" id="ARBA00038904"/>
    </source>
</evidence>
<dbReference type="FunFam" id="2.70.150.10:FF:000002">
    <property type="entry name" value="Copper-transporting ATPase 1, putative"/>
    <property type="match status" value="1"/>
</dbReference>
<reference evidence="20" key="2">
    <citation type="submission" date="2021-04" db="EMBL/GenBank/DDBJ databases">
        <authorList>
            <person name="Gilroy R."/>
        </authorList>
    </citation>
    <scope>NUCLEOTIDE SEQUENCE</scope>
    <source>
        <strain evidence="20">ChiGjej6B6-14162</strain>
    </source>
</reference>
<dbReference type="PRINTS" id="PR00119">
    <property type="entry name" value="CATATPASE"/>
</dbReference>
<evidence type="ECO:0000256" key="1">
    <source>
        <dbReference type="ARBA" id="ARBA00004127"/>
    </source>
</evidence>
<dbReference type="GO" id="GO:0043682">
    <property type="term" value="F:P-type divalent copper transporter activity"/>
    <property type="evidence" value="ECO:0007669"/>
    <property type="project" value="UniProtKB-EC"/>
</dbReference>
<dbReference type="InterPro" id="IPR027256">
    <property type="entry name" value="P-typ_ATPase_IB"/>
</dbReference>
<comment type="caution">
    <text evidence="20">The sequence shown here is derived from an EMBL/GenBank/DDBJ whole genome shotgun (WGS) entry which is preliminary data.</text>
</comment>
<feature type="transmembrane region" description="Helical" evidence="18">
    <location>
        <begin position="157"/>
        <end position="175"/>
    </location>
</feature>
<evidence type="ECO:0000256" key="12">
    <source>
        <dbReference type="ARBA" id="ARBA00022989"/>
    </source>
</evidence>
<dbReference type="Pfam" id="PF00403">
    <property type="entry name" value="HMA"/>
    <property type="match status" value="2"/>
</dbReference>
<dbReference type="InterPro" id="IPR018303">
    <property type="entry name" value="ATPase_P-typ_P_site"/>
</dbReference>
<dbReference type="InterPro" id="IPR023299">
    <property type="entry name" value="ATPase_P-typ_cyto_dom_N"/>
</dbReference>
<dbReference type="PROSITE" id="PS50846">
    <property type="entry name" value="HMA_2"/>
    <property type="match status" value="2"/>
</dbReference>
<keyword evidence="7 18" id="KW-0547">Nucleotide-binding</keyword>
<dbReference type="SFLD" id="SFLDG00002">
    <property type="entry name" value="C1.7:_P-type_atpase_like"/>
    <property type="match status" value="1"/>
</dbReference>
<keyword evidence="11" id="KW-1278">Translocase</keyword>
<dbReference type="Proteomes" id="UP000886740">
    <property type="component" value="Unassembled WGS sequence"/>
</dbReference>
<evidence type="ECO:0000256" key="2">
    <source>
        <dbReference type="ARBA" id="ARBA00006024"/>
    </source>
</evidence>
<dbReference type="SUPFAM" id="SSF55008">
    <property type="entry name" value="HMA, heavy metal-associated domain"/>
    <property type="match status" value="2"/>
</dbReference>
<dbReference type="InterPro" id="IPR017969">
    <property type="entry name" value="Heavy-metal-associated_CS"/>
</dbReference>
<dbReference type="PANTHER" id="PTHR43520">
    <property type="entry name" value="ATP7, ISOFORM B"/>
    <property type="match status" value="1"/>
</dbReference>
<keyword evidence="12 18" id="KW-1133">Transmembrane helix</keyword>
<feature type="domain" description="HMA" evidence="19">
    <location>
        <begin position="751"/>
        <end position="816"/>
    </location>
</feature>
<dbReference type="Gene3D" id="3.40.1110.10">
    <property type="entry name" value="Calcium-transporting ATPase, cytoplasmic domain N"/>
    <property type="match status" value="1"/>
</dbReference>
<dbReference type="FunFam" id="3.30.70.100:FF:000005">
    <property type="entry name" value="Copper-exporting P-type ATPase A"/>
    <property type="match status" value="1"/>
</dbReference>
<sequence>MKTTDKRTFPVMGMSCAACATRVGKTLNAQPGVCEATVNYAAATATVEYDPDGCSPESLRQALREAGYDLLLDEGPGVEAEVEAAHSARFRQLRRRTIWAIALSLPVAVLGMFGMGWPYAGIISWLLATPVVFWLGRDFHLNAWRQLRHRSANMDTLVATSTSVAYLFSLFNLWYPEYWLSRGVEPHLYFEASSVIIAFILLGRLLEERAKGQTSAAIKKLMGLRPATVTLVARDEAGEPHYKEVAIEQVRIGDELLVRPGERIAVDGRLTEGGSFVDESLLTGEPAPVRKAPGDALFAGTINQKGSFLFKAEKVGAETLLARIIQLVQDAQGSRAPVQRLVDRVAAIFVPTIMAIALLAFLIWWAFDPVEGFSRGLLALVTVLIIACPCALGLATPTAIMVGIGKGAEMGILIKDAESLEIARRIDTVVLDKTGTITEGRPRVTGSLWADSAEEARIALGSLERLSEHPLAEAIVNELAIEPQPVERFESLPGEGVRGEVAGVAYWAGNRSLINRLGIKVDPSMEETASRWEGEARTVVWFADASRVLAVVAIMDEIKATSAEAIAALRRQGIETHMLTGDHEATARAVAGRVGIRHYESGVLPADKANYVKRLREAGHHVAMVGDGINDSAALAEADLGIAMGQGSDIAMEVAKMTIISSDLLKIPEAIRLSSLTVRTIRQNLFWAFIYNLIGVPVAAGALYPLFGFQLNPMIAGAAMAMSSVSVVSNSLRLRGKRIQSVQPIKTTEYMKKEFQVEGMMCNHCRMHVEKALNKVEGVQATVTLNPPVATVEFLNGEVSKETLQKALDEAGEYRLL</sequence>
<evidence type="ECO:0000259" key="19">
    <source>
        <dbReference type="PROSITE" id="PS50846"/>
    </source>
</evidence>